<feature type="compositionally biased region" description="Basic and acidic residues" evidence="6">
    <location>
        <begin position="1"/>
        <end position="16"/>
    </location>
</feature>
<dbReference type="InterPro" id="IPR020795">
    <property type="entry name" value="ORC3"/>
</dbReference>
<comment type="caution">
    <text evidence="9">The sequence shown here is derived from an EMBL/GenBank/DDBJ whole genome shotgun (WGS) entry which is preliminary data.</text>
</comment>
<dbReference type="CDD" id="cd20704">
    <property type="entry name" value="Orc3"/>
    <property type="match status" value="1"/>
</dbReference>
<feature type="region of interest" description="Disordered" evidence="6">
    <location>
        <begin position="1"/>
        <end position="29"/>
    </location>
</feature>
<feature type="domain" description="Origin recognition complex subunit 3 N-terminal" evidence="7">
    <location>
        <begin position="27"/>
        <end position="364"/>
    </location>
</feature>
<protein>
    <submittedName>
        <fullName evidence="9">Origin recognition complex subunit 3 N-terminus-domain-containing protein</fullName>
    </submittedName>
</protein>
<gene>
    <name evidence="9" type="ORF">BZA70DRAFT_282760</name>
</gene>
<comment type="similarity">
    <text evidence="2">Belongs to the ORC3 family.</text>
</comment>
<evidence type="ECO:0000313" key="10">
    <source>
        <dbReference type="Proteomes" id="UP001498771"/>
    </source>
</evidence>
<accession>A0ABR1F139</accession>
<dbReference type="InterPro" id="IPR040855">
    <property type="entry name" value="ORC_WH_C"/>
</dbReference>
<evidence type="ECO:0000259" key="8">
    <source>
        <dbReference type="Pfam" id="PF18137"/>
    </source>
</evidence>
<proteinExistence type="inferred from homology"/>
<dbReference type="PANTHER" id="PTHR12748">
    <property type="entry name" value="ORIGIN RECOGNITION COMPLEX SUBUNIT 3"/>
    <property type="match status" value="1"/>
</dbReference>
<dbReference type="Pfam" id="PF07034">
    <property type="entry name" value="ORC3_N"/>
    <property type="match status" value="1"/>
</dbReference>
<feature type="domain" description="Origin recognition complex subunit 3 winged helix C-terminal" evidence="8">
    <location>
        <begin position="591"/>
        <end position="716"/>
    </location>
</feature>
<evidence type="ECO:0000256" key="2">
    <source>
        <dbReference type="ARBA" id="ARBA00010977"/>
    </source>
</evidence>
<evidence type="ECO:0000259" key="7">
    <source>
        <dbReference type="Pfam" id="PF07034"/>
    </source>
</evidence>
<keyword evidence="3" id="KW-0235">DNA replication</keyword>
<dbReference type="Pfam" id="PF18137">
    <property type="entry name" value="WHD_ORC"/>
    <property type="match status" value="1"/>
</dbReference>
<sequence>MESERQTPRKRTREEISGSEELVSDRDAHKTCYVIEPKNKRSRNRPRRCPFIPLNDSVPEDPAHVNGRWTTYTALMPKIHSRISSILENSDKKTVDKVINFVLQTPAYEEDEYTQLPVGLILAGVNISDHNRLFSNLTSKIEDSQDGRITTVNVTSRDVSNAREFTKKIISETMKLQPTVDDAADEITAPIGSSSAAAAAGTRVTTGSESSDKRLSFDLGRLVDWYKTQPSLEKIVVVVQDADGLDNNLLPEAIRILHVYRKQLPFVLLLGIATTLPIFNTKIPKFTMRLIDIECFDVLQSEHSLTQFIDHVLLAEDMPVVLGPRVFRAVVKRYLNNTKDMDTFISAVQYAVMAHFFANPLSILIDTPLNISKSDPHMLALRSLPSFRNYINKNVKELQDESPSAKTTEDINYNRTRINSVRDILTDSLELFKFFEDQRTTLFDKLKRKLEVMKILAILQDVNEIFTSTNVKRGRAELYADVLSGKLRDSAFLEELLEITTSMSADTVEKLARMIDETFSDGSSVRRMKENWNIADFSGNSQHGLLLENISISLREFIYDNLEPLSKIPFSEVFIFDAPSLYQNVFTPLYRETIEKALRQPTFYLGEPDAPEEGVATLEKPVVCTGYSLYKESGSLINTYDFWTAFHQTIAGEHNQDAEDHDTDEVLPALEGEETDQQQEDIRRFSKAQTVAWFYKAVNELRYLGFIRESTSRKGPVSKNAVGVLQKLEWDGL</sequence>
<keyword evidence="4" id="KW-0238">DNA-binding</keyword>
<comment type="subcellular location">
    <subcellularLocation>
        <location evidence="1">Nucleus</location>
    </subcellularLocation>
</comment>
<dbReference type="GeneID" id="90038848"/>
<keyword evidence="5" id="KW-0539">Nucleus</keyword>
<dbReference type="InterPro" id="IPR045667">
    <property type="entry name" value="ORC3_N"/>
</dbReference>
<evidence type="ECO:0000256" key="6">
    <source>
        <dbReference type="SAM" id="MobiDB-lite"/>
    </source>
</evidence>
<evidence type="ECO:0000256" key="1">
    <source>
        <dbReference type="ARBA" id="ARBA00004123"/>
    </source>
</evidence>
<keyword evidence="10" id="KW-1185">Reference proteome</keyword>
<dbReference type="PANTHER" id="PTHR12748:SF0">
    <property type="entry name" value="ORIGIN RECOGNITION COMPLEX SUBUNIT 3"/>
    <property type="match status" value="1"/>
</dbReference>
<dbReference type="RefSeq" id="XP_064766597.1">
    <property type="nucleotide sequence ID" value="XM_064913336.1"/>
</dbReference>
<evidence type="ECO:0000256" key="5">
    <source>
        <dbReference type="ARBA" id="ARBA00023242"/>
    </source>
</evidence>
<evidence type="ECO:0000313" key="9">
    <source>
        <dbReference type="EMBL" id="KAK7203564.1"/>
    </source>
</evidence>
<organism evidence="9 10">
    <name type="scientific">Myxozyma melibiosi</name>
    <dbReference type="NCBI Taxonomy" id="54550"/>
    <lineage>
        <taxon>Eukaryota</taxon>
        <taxon>Fungi</taxon>
        <taxon>Dikarya</taxon>
        <taxon>Ascomycota</taxon>
        <taxon>Saccharomycotina</taxon>
        <taxon>Lipomycetes</taxon>
        <taxon>Lipomycetales</taxon>
        <taxon>Lipomycetaceae</taxon>
        <taxon>Myxozyma</taxon>
    </lineage>
</organism>
<evidence type="ECO:0000256" key="3">
    <source>
        <dbReference type="ARBA" id="ARBA00022705"/>
    </source>
</evidence>
<reference evidence="9 10" key="1">
    <citation type="submission" date="2024-03" db="EMBL/GenBank/DDBJ databases">
        <title>Genome-scale model development and genomic sequencing of the oleaginous clade Lipomyces.</title>
        <authorList>
            <consortium name="Lawrence Berkeley National Laboratory"/>
            <person name="Czajka J.J."/>
            <person name="Han Y."/>
            <person name="Kim J."/>
            <person name="Mondo S.J."/>
            <person name="Hofstad B.A."/>
            <person name="Robles A."/>
            <person name="Haridas S."/>
            <person name="Riley R."/>
            <person name="LaButti K."/>
            <person name="Pangilinan J."/>
            <person name="Andreopoulos W."/>
            <person name="Lipzen A."/>
            <person name="Yan J."/>
            <person name="Wang M."/>
            <person name="Ng V."/>
            <person name="Grigoriev I.V."/>
            <person name="Spatafora J.W."/>
            <person name="Magnuson J.K."/>
            <person name="Baker S.E."/>
            <person name="Pomraning K.R."/>
        </authorList>
    </citation>
    <scope>NUCLEOTIDE SEQUENCE [LARGE SCALE GENOMIC DNA]</scope>
    <source>
        <strain evidence="9 10">Phaff 52-87</strain>
    </source>
</reference>
<evidence type="ECO:0000256" key="4">
    <source>
        <dbReference type="ARBA" id="ARBA00023125"/>
    </source>
</evidence>
<dbReference type="EMBL" id="JBBJBU010000011">
    <property type="protein sequence ID" value="KAK7203564.1"/>
    <property type="molecule type" value="Genomic_DNA"/>
</dbReference>
<name>A0ABR1F139_9ASCO</name>
<dbReference type="Proteomes" id="UP001498771">
    <property type="component" value="Unassembled WGS sequence"/>
</dbReference>